<gene>
    <name evidence="2" type="ORF">MUN82_14865</name>
</gene>
<protein>
    <submittedName>
        <fullName evidence="2">FixH family protein</fullName>
    </submittedName>
</protein>
<evidence type="ECO:0000313" key="2">
    <source>
        <dbReference type="EMBL" id="UOR04221.1"/>
    </source>
</evidence>
<name>A0A8T9SS87_9BACT</name>
<feature type="transmembrane region" description="Helical" evidence="1">
    <location>
        <begin position="12"/>
        <end position="29"/>
    </location>
</feature>
<evidence type="ECO:0000313" key="3">
    <source>
        <dbReference type="Proteomes" id="UP000829925"/>
    </source>
</evidence>
<proteinExistence type="predicted"/>
<keyword evidence="1" id="KW-1133">Transmembrane helix</keyword>
<keyword evidence="1" id="KW-0812">Transmembrane</keyword>
<dbReference type="Proteomes" id="UP000829925">
    <property type="component" value="Chromosome"/>
</dbReference>
<dbReference type="EMBL" id="CP095053">
    <property type="protein sequence ID" value="UOR04221.1"/>
    <property type="molecule type" value="Genomic_DNA"/>
</dbReference>
<evidence type="ECO:0000256" key="1">
    <source>
        <dbReference type="SAM" id="Phobius"/>
    </source>
</evidence>
<keyword evidence="1" id="KW-0472">Membrane</keyword>
<keyword evidence="3" id="KW-1185">Reference proteome</keyword>
<dbReference type="Pfam" id="PF05751">
    <property type="entry name" value="FixH"/>
    <property type="match status" value="1"/>
</dbReference>
<dbReference type="AlphaFoldDB" id="A0A8T9SS87"/>
<dbReference type="RefSeq" id="WP_245091675.1">
    <property type="nucleotide sequence ID" value="NZ_CP095053.1"/>
</dbReference>
<accession>A0A8T9SS87</accession>
<reference evidence="2 3" key="1">
    <citation type="submission" date="2022-04" db="EMBL/GenBank/DDBJ databases">
        <title>Hymenobacter sp. isolated from the air.</title>
        <authorList>
            <person name="Won M."/>
            <person name="Lee C.-M."/>
            <person name="Woen H.-Y."/>
            <person name="Kwon S.-W."/>
        </authorList>
    </citation>
    <scope>NUCLEOTIDE SEQUENCE [LARGE SCALE GENOMIC DNA]</scope>
    <source>
        <strain evidence="3">5413 J-13</strain>
    </source>
</reference>
<sequence>MTTTPTRTLWPYAIITAFLLFGSYIGYMVSQTMRTTVDLVSPNYYQQELAYQKRMESVAHVAALPVAVTVTHDAAVSQLQLQLPPSFIGKRLEGQLHFFRPSDLQLDFTLPLQPGSDLAQRISTQKMASGFWRVRIDFTADGQAYFVEKDLTI</sequence>
<organism evidence="2 3">
    <name type="scientific">Hymenobacter aerilatus</name>
    <dbReference type="NCBI Taxonomy" id="2932251"/>
    <lineage>
        <taxon>Bacteria</taxon>
        <taxon>Pseudomonadati</taxon>
        <taxon>Bacteroidota</taxon>
        <taxon>Cytophagia</taxon>
        <taxon>Cytophagales</taxon>
        <taxon>Hymenobacteraceae</taxon>
        <taxon>Hymenobacter</taxon>
    </lineage>
</organism>
<dbReference type="KEGG" id="haei:MUN82_14865"/>
<dbReference type="InterPro" id="IPR008620">
    <property type="entry name" value="FixH"/>
</dbReference>